<dbReference type="PROSITE" id="PS50088">
    <property type="entry name" value="ANK_REPEAT"/>
    <property type="match status" value="2"/>
</dbReference>
<evidence type="ECO:0000313" key="11">
    <source>
        <dbReference type="Proteomes" id="UP000005238"/>
    </source>
</evidence>
<keyword evidence="2" id="KW-0677">Repeat</keyword>
<feature type="repeat" description="ANK" evidence="6">
    <location>
        <begin position="460"/>
        <end position="492"/>
    </location>
</feature>
<name>H3GJX4_PHYRM</name>
<dbReference type="Pfam" id="PF01363">
    <property type="entry name" value="FYVE"/>
    <property type="match status" value="1"/>
</dbReference>
<evidence type="ECO:0000256" key="7">
    <source>
        <dbReference type="PROSITE-ProRule" id="PRU00091"/>
    </source>
</evidence>
<dbReference type="SUPFAM" id="SSF48403">
    <property type="entry name" value="Ankyrin repeat"/>
    <property type="match status" value="1"/>
</dbReference>
<sequence>MALLLPNKIMSTQGAAQNPADPSPLPLALIKKTPLLPSLSARAQFASCASMTKSFLAKAFPSPHKKLWGYQSSPTGVDDPTESSMDSDEQDGEPDEAARGEICEIIVVAIQKITDSSAYEEHDDRAIGPGRLQRSSLWGSAKWSQGQLQLPHRMTCTVRSGSTTKASAQPERSDNEFVFDEKFVFERRENDAHYHQVAIEVSSVAPGFGKKHRLGQVAVDLDAAFAAQAAGPIHRHSALTTADGSASGVEIHYVLHRLVVKNATAAAASRVLTRSRTSLNDDDDMDACGQIFPDLIAAVGGNQELLSHFRVYRQQNCTSGVGTRRLGLHGAAPRRQARRRVRRGLAARHSHKQQQIALHIAAKYGNLEAVRLLAEPELRELVNLPDRNGNTPLHFAATCSTPSASDVVALLLLRGADPTIKSKRDVFPIIAHVLTAQDDDPEIVQLLMKNGSDPNTIDAAGNTVLHVAVSQGLWKVAAALVREHAGMTIRNNQGVMVLDILSPPQLAWLAKFIAHPPEWVSYETQRSCMVCSRKFGLLVRRHHCRLCGRICCGPCSKYKRHLPFTDVTIKPTTKECTDFE</sequence>
<feature type="repeat" description="ANK" evidence="6">
    <location>
        <begin position="388"/>
        <end position="423"/>
    </location>
</feature>
<dbReference type="PANTHER" id="PTHR24186">
    <property type="entry name" value="PROTEIN PHOSPHATASE 1 REGULATORY SUBUNIT"/>
    <property type="match status" value="1"/>
</dbReference>
<evidence type="ECO:0000256" key="2">
    <source>
        <dbReference type="ARBA" id="ARBA00022737"/>
    </source>
</evidence>
<dbReference type="GO" id="GO:0008270">
    <property type="term" value="F:zinc ion binding"/>
    <property type="evidence" value="ECO:0007669"/>
    <property type="project" value="UniProtKB-KW"/>
</dbReference>
<proteinExistence type="predicted"/>
<dbReference type="CDD" id="cd00065">
    <property type="entry name" value="FYVE_like_SF"/>
    <property type="match status" value="1"/>
</dbReference>
<dbReference type="STRING" id="164328.H3GJX4"/>
<dbReference type="AlphaFoldDB" id="H3GJX4"/>
<dbReference type="PANTHER" id="PTHR24186:SF38">
    <property type="entry name" value="ANKYRIN REPEAT FAMILY PROTEIN"/>
    <property type="match status" value="1"/>
</dbReference>
<feature type="domain" description="FYVE-type" evidence="9">
    <location>
        <begin position="522"/>
        <end position="580"/>
    </location>
</feature>
<dbReference type="Pfam" id="PF13637">
    <property type="entry name" value="Ank_4"/>
    <property type="match status" value="1"/>
</dbReference>
<evidence type="ECO:0000256" key="1">
    <source>
        <dbReference type="ARBA" id="ARBA00022723"/>
    </source>
</evidence>
<keyword evidence="5 6" id="KW-0040">ANK repeat</keyword>
<feature type="region of interest" description="Disordered" evidence="8">
    <location>
        <begin position="68"/>
        <end position="98"/>
    </location>
</feature>
<reference evidence="11" key="1">
    <citation type="journal article" date="2006" name="Science">
        <title>Phytophthora genome sequences uncover evolutionary origins and mechanisms of pathogenesis.</title>
        <authorList>
            <person name="Tyler B.M."/>
            <person name="Tripathy S."/>
            <person name="Zhang X."/>
            <person name="Dehal P."/>
            <person name="Jiang R.H."/>
            <person name="Aerts A."/>
            <person name="Arredondo F.D."/>
            <person name="Baxter L."/>
            <person name="Bensasson D."/>
            <person name="Beynon J.L."/>
            <person name="Chapman J."/>
            <person name="Damasceno C.M."/>
            <person name="Dorrance A.E."/>
            <person name="Dou D."/>
            <person name="Dickerman A.W."/>
            <person name="Dubchak I.L."/>
            <person name="Garbelotto M."/>
            <person name="Gijzen M."/>
            <person name="Gordon S.G."/>
            <person name="Govers F."/>
            <person name="Grunwald N.J."/>
            <person name="Huang W."/>
            <person name="Ivors K.L."/>
            <person name="Jones R.W."/>
            <person name="Kamoun S."/>
            <person name="Krampis K."/>
            <person name="Lamour K.H."/>
            <person name="Lee M.K."/>
            <person name="McDonald W.H."/>
            <person name="Medina M."/>
            <person name="Meijer H.J."/>
            <person name="Nordberg E.K."/>
            <person name="Maclean D.J."/>
            <person name="Ospina-Giraldo M.D."/>
            <person name="Morris P.F."/>
            <person name="Phuntumart V."/>
            <person name="Putnam N.H."/>
            <person name="Rash S."/>
            <person name="Rose J.K."/>
            <person name="Sakihama Y."/>
            <person name="Salamov A.A."/>
            <person name="Savidor A."/>
            <person name="Scheuring C.F."/>
            <person name="Smith B.M."/>
            <person name="Sobral B.W."/>
            <person name="Terry A."/>
            <person name="Torto-Alalibo T.A."/>
            <person name="Win J."/>
            <person name="Xu Z."/>
            <person name="Zhang H."/>
            <person name="Grigoriev I.V."/>
            <person name="Rokhsar D.S."/>
            <person name="Boore J.L."/>
        </authorList>
    </citation>
    <scope>NUCLEOTIDE SEQUENCE [LARGE SCALE GENOMIC DNA]</scope>
    <source>
        <strain evidence="11">Pr102</strain>
    </source>
</reference>
<dbReference type="Pfam" id="PF12796">
    <property type="entry name" value="Ank_2"/>
    <property type="match status" value="1"/>
</dbReference>
<reference evidence="10" key="2">
    <citation type="submission" date="2015-06" db="UniProtKB">
        <authorList>
            <consortium name="EnsemblProtists"/>
        </authorList>
    </citation>
    <scope>IDENTIFICATION</scope>
    <source>
        <strain evidence="10">Pr102</strain>
    </source>
</reference>
<dbReference type="VEuPathDB" id="FungiDB:KRP22_3462"/>
<dbReference type="SUPFAM" id="SSF57903">
    <property type="entry name" value="FYVE/PHD zinc finger"/>
    <property type="match status" value="1"/>
</dbReference>
<dbReference type="PROSITE" id="PS50178">
    <property type="entry name" value="ZF_FYVE"/>
    <property type="match status" value="1"/>
</dbReference>
<dbReference type="EMBL" id="DS566015">
    <property type="status" value="NOT_ANNOTATED_CDS"/>
    <property type="molecule type" value="Genomic_DNA"/>
</dbReference>
<dbReference type="InterPro" id="IPR000306">
    <property type="entry name" value="Znf_FYVE"/>
</dbReference>
<dbReference type="InterPro" id="IPR036770">
    <property type="entry name" value="Ankyrin_rpt-contain_sf"/>
</dbReference>
<feature type="compositionally biased region" description="Acidic residues" evidence="8">
    <location>
        <begin position="79"/>
        <end position="95"/>
    </location>
</feature>
<accession>H3GJX4</accession>
<keyword evidence="4" id="KW-0862">Zinc</keyword>
<keyword evidence="11" id="KW-1185">Reference proteome</keyword>
<dbReference type="Gene3D" id="3.30.40.10">
    <property type="entry name" value="Zinc/RING finger domain, C3HC4 (zinc finger)"/>
    <property type="match status" value="1"/>
</dbReference>
<evidence type="ECO:0000313" key="10">
    <source>
        <dbReference type="EnsemblProtists" id="Phyra76500"/>
    </source>
</evidence>
<dbReference type="InterPro" id="IPR002110">
    <property type="entry name" value="Ankyrin_rpt"/>
</dbReference>
<dbReference type="HOGENOM" id="CLU_022404_0_0_1"/>
<organism evidence="10 11">
    <name type="scientific">Phytophthora ramorum</name>
    <name type="common">Sudden oak death agent</name>
    <dbReference type="NCBI Taxonomy" id="164328"/>
    <lineage>
        <taxon>Eukaryota</taxon>
        <taxon>Sar</taxon>
        <taxon>Stramenopiles</taxon>
        <taxon>Oomycota</taxon>
        <taxon>Peronosporomycetes</taxon>
        <taxon>Peronosporales</taxon>
        <taxon>Peronosporaceae</taxon>
        <taxon>Phytophthora</taxon>
    </lineage>
</organism>
<dbReference type="Proteomes" id="UP000005238">
    <property type="component" value="Unassembled WGS sequence"/>
</dbReference>
<dbReference type="InterPro" id="IPR017455">
    <property type="entry name" value="Znf_FYVE-rel"/>
</dbReference>
<keyword evidence="3 7" id="KW-0863">Zinc-finger</keyword>
<dbReference type="VEuPathDB" id="FungiDB:KRP23_3305"/>
<dbReference type="InParanoid" id="H3GJX4"/>
<evidence type="ECO:0000256" key="4">
    <source>
        <dbReference type="ARBA" id="ARBA00022833"/>
    </source>
</evidence>
<evidence type="ECO:0000256" key="5">
    <source>
        <dbReference type="ARBA" id="ARBA00023043"/>
    </source>
</evidence>
<dbReference type="SMART" id="SM00064">
    <property type="entry name" value="FYVE"/>
    <property type="match status" value="1"/>
</dbReference>
<dbReference type="InterPro" id="IPR013083">
    <property type="entry name" value="Znf_RING/FYVE/PHD"/>
</dbReference>
<protein>
    <recommendedName>
        <fullName evidence="9">FYVE-type domain-containing protein</fullName>
    </recommendedName>
</protein>
<evidence type="ECO:0000256" key="8">
    <source>
        <dbReference type="SAM" id="MobiDB-lite"/>
    </source>
</evidence>
<dbReference type="SMART" id="SM00248">
    <property type="entry name" value="ANK"/>
    <property type="match status" value="4"/>
</dbReference>
<dbReference type="PROSITE" id="PS50297">
    <property type="entry name" value="ANK_REP_REGION"/>
    <property type="match status" value="1"/>
</dbReference>
<dbReference type="InterPro" id="IPR011011">
    <property type="entry name" value="Znf_FYVE_PHD"/>
</dbReference>
<dbReference type="eggNOG" id="KOG0504">
    <property type="taxonomic scope" value="Eukaryota"/>
</dbReference>
<keyword evidence="1" id="KW-0479">Metal-binding</keyword>
<evidence type="ECO:0000256" key="6">
    <source>
        <dbReference type="PROSITE-ProRule" id="PRU00023"/>
    </source>
</evidence>
<dbReference type="Gene3D" id="1.25.40.20">
    <property type="entry name" value="Ankyrin repeat-containing domain"/>
    <property type="match status" value="2"/>
</dbReference>
<evidence type="ECO:0000256" key="3">
    <source>
        <dbReference type="ARBA" id="ARBA00022771"/>
    </source>
</evidence>
<dbReference type="VEuPathDB" id="FungiDB:KRP23_3304"/>
<dbReference type="VEuPathDB" id="FungiDB:KRP22_3463"/>
<evidence type="ECO:0000259" key="9">
    <source>
        <dbReference type="PROSITE" id="PS50178"/>
    </source>
</evidence>
<dbReference type="EnsemblProtists" id="Phyra76500">
    <property type="protein sequence ID" value="Phyra76500"/>
    <property type="gene ID" value="Phyra76500"/>
</dbReference>